<sequence length="297" mass="32288">MAATGIQLDMEAQLKSKQLEARQLQAKVQEVRLQAQQLRIQLQAMGAQDTLVPCKLQAGGTEEPSELRALLEWLVGAVDLQRQVIFECGCGEGEVQVGGRRVTLNRMVTWQMGDSLKLSVPLELQAEIAGMLSEARQRGLEEASLRLAKNWELLGAEVVSNAGSPEPAIFLVHRGTSQAVVIAKWPSVDFTQLPAGFDPESHFLSQKTPNPDGPDAATSALTISQPGDRVEVEYEGHWFTGTLQSVDGDIVNVVCDVDSPGVITVAPITAVRPARPSKRLLEDADKKLRHMRARSIG</sequence>
<dbReference type="AlphaFoldDB" id="A0A812SKR3"/>
<keyword evidence="3" id="KW-1185">Reference proteome</keyword>
<proteinExistence type="predicted"/>
<dbReference type="EMBL" id="CAJNIZ010024892">
    <property type="protein sequence ID" value="CAE7480295.1"/>
    <property type="molecule type" value="Genomic_DNA"/>
</dbReference>
<gene>
    <name evidence="2" type="primary">RPL3</name>
    <name evidence="2" type="ORF">SPIL2461_LOCUS12247</name>
</gene>
<evidence type="ECO:0000256" key="1">
    <source>
        <dbReference type="SAM" id="Coils"/>
    </source>
</evidence>
<accession>A0A812SKR3</accession>
<organism evidence="2 3">
    <name type="scientific">Symbiodinium pilosum</name>
    <name type="common">Dinoflagellate</name>
    <dbReference type="NCBI Taxonomy" id="2952"/>
    <lineage>
        <taxon>Eukaryota</taxon>
        <taxon>Sar</taxon>
        <taxon>Alveolata</taxon>
        <taxon>Dinophyceae</taxon>
        <taxon>Suessiales</taxon>
        <taxon>Symbiodiniaceae</taxon>
        <taxon>Symbiodinium</taxon>
    </lineage>
</organism>
<keyword evidence="1" id="KW-0175">Coiled coil</keyword>
<evidence type="ECO:0000313" key="2">
    <source>
        <dbReference type="EMBL" id="CAE7480295.1"/>
    </source>
</evidence>
<dbReference type="OrthoDB" id="420716at2759"/>
<reference evidence="2" key="1">
    <citation type="submission" date="2021-02" db="EMBL/GenBank/DDBJ databases">
        <authorList>
            <person name="Dougan E. K."/>
            <person name="Rhodes N."/>
            <person name="Thang M."/>
            <person name="Chan C."/>
        </authorList>
    </citation>
    <scope>NUCLEOTIDE SEQUENCE</scope>
</reference>
<dbReference type="Proteomes" id="UP000649617">
    <property type="component" value="Unassembled WGS sequence"/>
</dbReference>
<name>A0A812SKR3_SYMPI</name>
<feature type="coiled-coil region" evidence="1">
    <location>
        <begin position="7"/>
        <end position="48"/>
    </location>
</feature>
<evidence type="ECO:0000313" key="3">
    <source>
        <dbReference type="Proteomes" id="UP000649617"/>
    </source>
</evidence>
<comment type="caution">
    <text evidence="2">The sequence shown here is derived from an EMBL/GenBank/DDBJ whole genome shotgun (WGS) entry which is preliminary data.</text>
</comment>
<protein>
    <submittedName>
        <fullName evidence="2">RPL3 protein</fullName>
    </submittedName>
</protein>